<proteinExistence type="predicted"/>
<dbReference type="EMBL" id="KB469308">
    <property type="protein sequence ID" value="EPQ52210.1"/>
    <property type="molecule type" value="Genomic_DNA"/>
</dbReference>
<dbReference type="AlphaFoldDB" id="S7RDB6"/>
<dbReference type="eggNOG" id="ENOG502SWCU">
    <property type="taxonomic scope" value="Eukaryota"/>
</dbReference>
<dbReference type="SUPFAM" id="SSF52047">
    <property type="entry name" value="RNI-like"/>
    <property type="match status" value="1"/>
</dbReference>
<dbReference type="HOGENOM" id="CLU_636233_0_0_1"/>
<dbReference type="Proteomes" id="UP000030669">
    <property type="component" value="Unassembled WGS sequence"/>
</dbReference>
<dbReference type="RefSeq" id="XP_007869389.1">
    <property type="nucleotide sequence ID" value="XM_007871198.1"/>
</dbReference>
<organism evidence="1 2">
    <name type="scientific">Gloeophyllum trabeum (strain ATCC 11539 / FP-39264 / Madison 617)</name>
    <name type="common">Brown rot fungus</name>
    <dbReference type="NCBI Taxonomy" id="670483"/>
    <lineage>
        <taxon>Eukaryota</taxon>
        <taxon>Fungi</taxon>
        <taxon>Dikarya</taxon>
        <taxon>Basidiomycota</taxon>
        <taxon>Agaricomycotina</taxon>
        <taxon>Agaricomycetes</taxon>
        <taxon>Gloeophyllales</taxon>
        <taxon>Gloeophyllaceae</taxon>
        <taxon>Gloeophyllum</taxon>
    </lineage>
</organism>
<name>S7RDB6_GLOTA</name>
<evidence type="ECO:0000313" key="1">
    <source>
        <dbReference type="EMBL" id="EPQ52210.1"/>
    </source>
</evidence>
<protein>
    <recommendedName>
        <fullName evidence="3">F-box domain-containing protein</fullName>
    </recommendedName>
</protein>
<reference evidence="1 2" key="1">
    <citation type="journal article" date="2012" name="Science">
        <title>The Paleozoic origin of enzymatic lignin decomposition reconstructed from 31 fungal genomes.</title>
        <authorList>
            <person name="Floudas D."/>
            <person name="Binder M."/>
            <person name="Riley R."/>
            <person name="Barry K."/>
            <person name="Blanchette R.A."/>
            <person name="Henrissat B."/>
            <person name="Martinez A.T."/>
            <person name="Otillar R."/>
            <person name="Spatafora J.W."/>
            <person name="Yadav J.S."/>
            <person name="Aerts A."/>
            <person name="Benoit I."/>
            <person name="Boyd A."/>
            <person name="Carlson A."/>
            <person name="Copeland A."/>
            <person name="Coutinho P.M."/>
            <person name="de Vries R.P."/>
            <person name="Ferreira P."/>
            <person name="Findley K."/>
            <person name="Foster B."/>
            <person name="Gaskell J."/>
            <person name="Glotzer D."/>
            <person name="Gorecki P."/>
            <person name="Heitman J."/>
            <person name="Hesse C."/>
            <person name="Hori C."/>
            <person name="Igarashi K."/>
            <person name="Jurgens J.A."/>
            <person name="Kallen N."/>
            <person name="Kersten P."/>
            <person name="Kohler A."/>
            <person name="Kuees U."/>
            <person name="Kumar T.K.A."/>
            <person name="Kuo A."/>
            <person name="LaButti K."/>
            <person name="Larrondo L.F."/>
            <person name="Lindquist E."/>
            <person name="Ling A."/>
            <person name="Lombard V."/>
            <person name="Lucas S."/>
            <person name="Lundell T."/>
            <person name="Martin R."/>
            <person name="McLaughlin D.J."/>
            <person name="Morgenstern I."/>
            <person name="Morin E."/>
            <person name="Murat C."/>
            <person name="Nagy L.G."/>
            <person name="Nolan M."/>
            <person name="Ohm R.A."/>
            <person name="Patyshakuliyeva A."/>
            <person name="Rokas A."/>
            <person name="Ruiz-Duenas F.J."/>
            <person name="Sabat G."/>
            <person name="Salamov A."/>
            <person name="Samejima M."/>
            <person name="Schmutz J."/>
            <person name="Slot J.C."/>
            <person name="St John F."/>
            <person name="Stenlid J."/>
            <person name="Sun H."/>
            <person name="Sun S."/>
            <person name="Syed K."/>
            <person name="Tsang A."/>
            <person name="Wiebenga A."/>
            <person name="Young D."/>
            <person name="Pisabarro A."/>
            <person name="Eastwood D.C."/>
            <person name="Martin F."/>
            <person name="Cullen D."/>
            <person name="Grigoriev I.V."/>
            <person name="Hibbett D.S."/>
        </authorList>
    </citation>
    <scope>NUCLEOTIDE SEQUENCE [LARGE SCALE GENOMIC DNA]</scope>
    <source>
        <strain evidence="1 2">ATCC 11539</strain>
    </source>
</reference>
<dbReference type="KEGG" id="gtr:GLOTRDRAFT_132328"/>
<evidence type="ECO:0008006" key="3">
    <source>
        <dbReference type="Google" id="ProtNLM"/>
    </source>
</evidence>
<accession>S7RDB6</accession>
<sequence length="431" mass="48569">MNSPTTRSGPAATAPADVLRRIFLDTTFGFLDGLSSTDWVKLQLVSRDREFETYSKGLRTVVNSALVNKHWRAVAVTVLYYDIQVRDWTIQRVEALCDALRAHPSLAANVRRLTLLPARDPQADWDCDLHKVDITKSLSRLQLLWLCRNVTDLRLSEGQVARAEDFLAVLPKCRDIRTFCIERCIHDDGRPAVHFCNLQQLLLFMLEWPSIERVHVLQGAVSDCNLDEYLYSWEGVHPRGDASLCSLRVLKLGHTVLTAGDIDFLSRFATQIEVLEFGLANMIGCAPTRIAEKLVPALKGWQKTLQDLSLLPSEEVVHEWSRWYTEHERGHSDAEDLFPAIAALPMLRRLQIGPALPIAPLVSSFPPALEALHAGLVPEDLRVLICALRGQMGPGLKSLTLKRGVVEYAFDRADVSELREICKLREIQLEE</sequence>
<evidence type="ECO:0000313" key="2">
    <source>
        <dbReference type="Proteomes" id="UP000030669"/>
    </source>
</evidence>
<dbReference type="GeneID" id="19302471"/>
<keyword evidence="2" id="KW-1185">Reference proteome</keyword>
<gene>
    <name evidence="1" type="ORF">GLOTRDRAFT_132328</name>
</gene>